<proteinExistence type="inferred from homology"/>
<name>A0A8S5KZY3_9VIRU</name>
<reference evidence="9" key="1">
    <citation type="submission" date="2020-09" db="EMBL/GenBank/DDBJ databases">
        <title>Leviviricetes taxonomy.</title>
        <authorList>
            <person name="Stockdale S.R."/>
            <person name="Callanan J."/>
            <person name="Adriaenssens E.M."/>
            <person name="Kuhn J.H."/>
            <person name="Rumnieks J."/>
            <person name="Shkoporov A."/>
            <person name="Draper L.A."/>
            <person name="Ross P."/>
            <person name="Hill C."/>
        </authorList>
    </citation>
    <scope>NUCLEOTIDE SEQUENCE</scope>
</reference>
<dbReference type="KEGG" id="vg:80399161"/>
<evidence type="ECO:0000256" key="6">
    <source>
        <dbReference type="ARBA" id="ARBA00023296"/>
    </source>
</evidence>
<protein>
    <submittedName>
        <fullName evidence="9">Maturation protein</fullName>
    </submittedName>
</protein>
<comment type="subcellular location">
    <subcellularLocation>
        <location evidence="1">Virion</location>
    </subcellularLocation>
</comment>
<keyword evidence="4" id="KW-0946">Virion</keyword>
<comment type="similarity">
    <text evidence="7">Belongs to the Leviviricetes maturation protein family.</text>
</comment>
<dbReference type="EMBL" id="BK013582">
    <property type="protein sequence ID" value="DAD50637.1"/>
    <property type="molecule type" value="Genomic_RNA"/>
</dbReference>
<gene>
    <name evidence="9" type="primary">SRR6960507_2_1</name>
</gene>
<evidence type="ECO:0000313" key="9">
    <source>
        <dbReference type="EMBL" id="DAD50637.1"/>
    </source>
</evidence>
<dbReference type="InterPro" id="IPR005563">
    <property type="entry name" value="A_protein"/>
</dbReference>
<evidence type="ECO:0000256" key="7">
    <source>
        <dbReference type="ARBA" id="ARBA00035110"/>
    </source>
</evidence>
<keyword evidence="6" id="KW-1160">Virus entry into host cell</keyword>
<sequence>MATLYQFRTRYRYIATENGTTTASHTSQTSQDVKPDSVASGSWITFPDGSKFRKPTNYSRKSLGIRGDSPQIDTGYHRQTAGSKKNMRNVSTSNGGWHDEALLSQNCPDLGGLSFNKLIDNYKFPSGMENEAITNALNDIASQKANIGETLGTMRQTVQMIRSPAGSLVNLLTSAWKDRSLRPYLKRSVRDIRRHGIPETVASRYLEYIYGWVPLVNDIYGIMELMKDKSSRPLLLTGRGKSNRSQQTGSGRFNDFSNKSFCSIGPLNEDVKVRCQLHGRIDPNATALRTLNQLGLLNPASLAWDLTPWSFVVDWFVPIGPVLSALTAPAGLHFVAGSCSVRASVSGPYQNAYTGARGAGPTGNVSVSTQNATGTAWRESYSRKTYDKWPLPSFYFSNDPFKGDRSLKALALSIVNLRKLRV</sequence>
<keyword evidence="2" id="KW-0945">Host-virus interaction</keyword>
<evidence type="ECO:0000256" key="1">
    <source>
        <dbReference type="ARBA" id="ARBA00004328"/>
    </source>
</evidence>
<evidence type="ECO:0000256" key="5">
    <source>
        <dbReference type="ARBA" id="ARBA00023104"/>
    </source>
</evidence>
<feature type="compositionally biased region" description="Low complexity" evidence="8">
    <location>
        <begin position="20"/>
        <end position="31"/>
    </location>
</feature>
<dbReference type="GO" id="GO:0039666">
    <property type="term" value="P:virion attachment to host cell pilus"/>
    <property type="evidence" value="ECO:0007669"/>
    <property type="project" value="UniProtKB-KW"/>
</dbReference>
<organism evidence="9 10">
    <name type="scientific">ssRNA phage SRR6960507_2</name>
    <dbReference type="NCBI Taxonomy" id="2786512"/>
    <lineage>
        <taxon>Viruses</taxon>
        <taxon>Riboviria</taxon>
        <taxon>Orthornavirae</taxon>
        <taxon>Lenarviricota</taxon>
        <taxon>Leviviricetes</taxon>
        <taxon>Norzivirales</taxon>
        <taxon>Fiersviridae</taxon>
        <taxon>Vohsuavirus</taxon>
        <taxon>Vohsuavirus limihabitans</taxon>
    </lineage>
</organism>
<dbReference type="Proteomes" id="UP000682169">
    <property type="component" value="Segment"/>
</dbReference>
<dbReference type="RefSeq" id="YP_010769985.1">
    <property type="nucleotide sequence ID" value="NC_074127.1"/>
</dbReference>
<dbReference type="GO" id="GO:0044423">
    <property type="term" value="C:virion component"/>
    <property type="evidence" value="ECO:0007669"/>
    <property type="project" value="UniProtKB-KW"/>
</dbReference>
<feature type="region of interest" description="Disordered" evidence="8">
    <location>
        <begin position="20"/>
        <end position="39"/>
    </location>
</feature>
<evidence type="ECO:0000256" key="4">
    <source>
        <dbReference type="ARBA" id="ARBA00022844"/>
    </source>
</evidence>
<evidence type="ECO:0000313" key="10">
    <source>
        <dbReference type="Proteomes" id="UP000682169"/>
    </source>
</evidence>
<keyword evidence="5" id="KW-1175">Viral attachment to host cell pilus</keyword>
<dbReference type="Pfam" id="PF03863">
    <property type="entry name" value="Phage_mat-A"/>
    <property type="match status" value="1"/>
</dbReference>
<evidence type="ECO:0000256" key="3">
    <source>
        <dbReference type="ARBA" id="ARBA00022804"/>
    </source>
</evidence>
<keyword evidence="10" id="KW-1185">Reference proteome</keyword>
<dbReference type="GeneID" id="80399161"/>
<feature type="region of interest" description="Disordered" evidence="8">
    <location>
        <begin position="55"/>
        <end position="87"/>
    </location>
</feature>
<accession>A0A8S5KZY3</accession>
<evidence type="ECO:0000256" key="2">
    <source>
        <dbReference type="ARBA" id="ARBA00022581"/>
    </source>
</evidence>
<keyword evidence="3" id="KW-1161">Viral attachment to host cell</keyword>
<evidence type="ECO:0000256" key="8">
    <source>
        <dbReference type="SAM" id="MobiDB-lite"/>
    </source>
</evidence>